<dbReference type="Proteomes" id="UP001596002">
    <property type="component" value="Unassembled WGS sequence"/>
</dbReference>
<dbReference type="InterPro" id="IPR021136">
    <property type="entry name" value="Flagellar_hook_control-like_C"/>
</dbReference>
<evidence type="ECO:0000313" key="3">
    <source>
        <dbReference type="Proteomes" id="UP001596002"/>
    </source>
</evidence>
<feature type="domain" description="Flagellar hook-length control protein-like C-terminal" evidence="1">
    <location>
        <begin position="394"/>
        <end position="452"/>
    </location>
</feature>
<protein>
    <submittedName>
        <fullName evidence="2">Flagellar hook-length control protein FliK</fullName>
    </submittedName>
</protein>
<accession>A0ABV9Q7R5</accession>
<organism evidence="2 3">
    <name type="scientific">Effusibacillus consociatus</name>
    <dbReference type="NCBI Taxonomy" id="1117041"/>
    <lineage>
        <taxon>Bacteria</taxon>
        <taxon>Bacillati</taxon>
        <taxon>Bacillota</taxon>
        <taxon>Bacilli</taxon>
        <taxon>Bacillales</taxon>
        <taxon>Alicyclobacillaceae</taxon>
        <taxon>Effusibacillus</taxon>
    </lineage>
</organism>
<evidence type="ECO:0000313" key="2">
    <source>
        <dbReference type="EMBL" id="MFC4768680.1"/>
    </source>
</evidence>
<gene>
    <name evidence="2" type="ORF">ACFO8Q_15150</name>
</gene>
<keyword evidence="3" id="KW-1185">Reference proteome</keyword>
<keyword evidence="2" id="KW-0966">Cell projection</keyword>
<sequence length="480" mass="52788">MNIWSSLMETIGQAFRPDSPARGLELRIGEVVQASLIEMLDDRAALVRIKGQVLQVQMEAQLPKGTVLSLVVIGQTEGGLLELKVSPFGQGSSNPDSRKMFPLSSEPDQSEFPSLAKLLKNLDIEATPANRKIVNRLLAAELSVSKSLVKTMQALLEPEQHVSRSDMSLETLVNMVRKNIPMTPATFQAMKTLWYGPPLHEILKVAISSRSNVSTGDASGVREGMPSGQPIVASMQESTVQMRVPNDSAKSLSLHQMVSIQDILLDLDQLQQLPPQERGQALQAVVERLGLAHDNQMALLQKNGSDTTVPATLKSLLLAELQVNPNNSGAELALNHLTGQQLMHSLKEDASPFFYHYLALPVQVEQGAGEAKIHLLTRKKEGKRLDPYNCFLYFHLQLPTLGELHMHVQIVERIVSLRLIVEEENRLLLADSDLAFLRQGLQEAGFQLGAVRKEKGSPDLIQPFSQLPLLIASGGFDLKV</sequence>
<name>A0ABV9Q7R5_9BACL</name>
<dbReference type="EMBL" id="JBHSHC010000112">
    <property type="protein sequence ID" value="MFC4768680.1"/>
    <property type="molecule type" value="Genomic_DNA"/>
</dbReference>
<reference evidence="3" key="1">
    <citation type="journal article" date="2019" name="Int. J. Syst. Evol. Microbiol.">
        <title>The Global Catalogue of Microorganisms (GCM) 10K type strain sequencing project: providing services to taxonomists for standard genome sequencing and annotation.</title>
        <authorList>
            <consortium name="The Broad Institute Genomics Platform"/>
            <consortium name="The Broad Institute Genome Sequencing Center for Infectious Disease"/>
            <person name="Wu L."/>
            <person name="Ma J."/>
        </authorList>
    </citation>
    <scope>NUCLEOTIDE SEQUENCE [LARGE SCALE GENOMIC DNA]</scope>
    <source>
        <strain evidence="3">WYCCWR 12678</strain>
    </source>
</reference>
<proteinExistence type="predicted"/>
<dbReference type="RefSeq" id="WP_380026628.1">
    <property type="nucleotide sequence ID" value="NZ_JBHSHC010000112.1"/>
</dbReference>
<keyword evidence="2" id="KW-0969">Cilium</keyword>
<evidence type="ECO:0000259" key="1">
    <source>
        <dbReference type="Pfam" id="PF02120"/>
    </source>
</evidence>
<keyword evidence="2" id="KW-0282">Flagellum</keyword>
<dbReference type="Pfam" id="PF02120">
    <property type="entry name" value="Flg_hook"/>
    <property type="match status" value="1"/>
</dbReference>
<comment type="caution">
    <text evidence="2">The sequence shown here is derived from an EMBL/GenBank/DDBJ whole genome shotgun (WGS) entry which is preliminary data.</text>
</comment>